<proteinExistence type="predicted"/>
<dbReference type="Proteomes" id="UP000326565">
    <property type="component" value="Unassembled WGS sequence"/>
</dbReference>
<gene>
    <name evidence="1" type="ORF">BDV29DRAFT_161442</name>
</gene>
<protein>
    <submittedName>
        <fullName evidence="1">Uncharacterized protein</fullName>
    </submittedName>
</protein>
<dbReference type="AlphaFoldDB" id="A0A5N5WLN8"/>
<evidence type="ECO:0000313" key="2">
    <source>
        <dbReference type="Proteomes" id="UP000326565"/>
    </source>
</evidence>
<evidence type="ECO:0000313" key="1">
    <source>
        <dbReference type="EMBL" id="KAB8069451.1"/>
    </source>
</evidence>
<reference evidence="1 2" key="1">
    <citation type="submission" date="2019-04" db="EMBL/GenBank/DDBJ databases">
        <title>Friends and foes A comparative genomics study of 23 Aspergillus species from section Flavi.</title>
        <authorList>
            <consortium name="DOE Joint Genome Institute"/>
            <person name="Kjaerbolling I."/>
            <person name="Vesth T."/>
            <person name="Frisvad J.C."/>
            <person name="Nybo J.L."/>
            <person name="Theobald S."/>
            <person name="Kildgaard S."/>
            <person name="Isbrandt T."/>
            <person name="Kuo A."/>
            <person name="Sato A."/>
            <person name="Lyhne E.K."/>
            <person name="Kogle M.E."/>
            <person name="Wiebenga A."/>
            <person name="Kun R.S."/>
            <person name="Lubbers R.J."/>
            <person name="Makela M.R."/>
            <person name="Barry K."/>
            <person name="Chovatia M."/>
            <person name="Clum A."/>
            <person name="Daum C."/>
            <person name="Haridas S."/>
            <person name="He G."/>
            <person name="LaButti K."/>
            <person name="Lipzen A."/>
            <person name="Mondo S."/>
            <person name="Riley R."/>
            <person name="Salamov A."/>
            <person name="Simmons B.A."/>
            <person name="Magnuson J.K."/>
            <person name="Henrissat B."/>
            <person name="Mortensen U.H."/>
            <person name="Larsen T.O."/>
            <person name="Devries R.P."/>
            <person name="Grigoriev I.V."/>
            <person name="Machida M."/>
            <person name="Baker S.E."/>
            <person name="Andersen M.R."/>
        </authorList>
    </citation>
    <scope>NUCLEOTIDE SEQUENCE [LARGE SCALE GENOMIC DNA]</scope>
    <source>
        <strain evidence="1 2">CBS 151.66</strain>
    </source>
</reference>
<name>A0A5N5WLN8_9EURO</name>
<keyword evidence="2" id="KW-1185">Reference proteome</keyword>
<organism evidence="1 2">
    <name type="scientific">Aspergillus leporis</name>
    <dbReference type="NCBI Taxonomy" id="41062"/>
    <lineage>
        <taxon>Eukaryota</taxon>
        <taxon>Fungi</taxon>
        <taxon>Dikarya</taxon>
        <taxon>Ascomycota</taxon>
        <taxon>Pezizomycotina</taxon>
        <taxon>Eurotiomycetes</taxon>
        <taxon>Eurotiomycetidae</taxon>
        <taxon>Eurotiales</taxon>
        <taxon>Aspergillaceae</taxon>
        <taxon>Aspergillus</taxon>
        <taxon>Aspergillus subgen. Circumdati</taxon>
    </lineage>
</organism>
<sequence>MLLQTSPEAEGIFDFILELHRACSGRWDDFRDRGIKQEYLDAWLDFAGMFLSSLGNYFGGGDRKVVPDVTKDVLLKLATISTEASAKLEEILGR</sequence>
<accession>A0A5N5WLN8</accession>
<dbReference type="OrthoDB" id="4694525at2759"/>
<dbReference type="EMBL" id="ML732341">
    <property type="protein sequence ID" value="KAB8069451.1"/>
    <property type="molecule type" value="Genomic_DNA"/>
</dbReference>